<reference evidence="2 3" key="1">
    <citation type="submission" date="2020-08" db="EMBL/GenBank/DDBJ databases">
        <title>Genomic Encyclopedia of Type Strains, Phase IV (KMG-IV): sequencing the most valuable type-strain genomes for metagenomic binning, comparative biology and taxonomic classification.</title>
        <authorList>
            <person name="Goeker M."/>
        </authorList>
    </citation>
    <scope>NUCLEOTIDE SEQUENCE [LARGE SCALE GENOMIC DNA]</scope>
    <source>
        <strain evidence="2 3">DSM 22198</strain>
    </source>
</reference>
<proteinExistence type="predicted"/>
<dbReference type="Gene3D" id="3.40.50.1820">
    <property type="entry name" value="alpha/beta hydrolase"/>
    <property type="match status" value="1"/>
</dbReference>
<dbReference type="AlphaFoldDB" id="A0A7X0B065"/>
<dbReference type="Pfam" id="PF00561">
    <property type="entry name" value="Abhydrolase_1"/>
    <property type="match status" value="1"/>
</dbReference>
<feature type="domain" description="AB hydrolase-1" evidence="1">
    <location>
        <begin position="108"/>
        <end position="147"/>
    </location>
</feature>
<keyword evidence="3" id="KW-1185">Reference proteome</keyword>
<sequence length="227" mass="24794">MRDLTGVFDRTGAVARPPYRRLWGELWSLPSYHPAPPPPQPAGDRTVLVIPAFLTSDAFTRPLRDFLARCGHAAVPWGQGINWGPTAAARDGLRRRLDELHGVSGALVDLVGISMGGLLARDLAQDRPDRVRRVVTIGSPVRLPTASPLEPLIRLCARHYPEDLDPERLSRPLPLPTTAIYSRDDGVVAWQSCWVPEPLGQVVAVDGAHVTMCRNPQVLQALAHALA</sequence>
<comment type="caution">
    <text evidence="2">The sequence shown here is derived from an EMBL/GenBank/DDBJ whole genome shotgun (WGS) entry which is preliminary data.</text>
</comment>
<evidence type="ECO:0000313" key="2">
    <source>
        <dbReference type="EMBL" id="MBB6251754.1"/>
    </source>
</evidence>
<dbReference type="RefSeq" id="WP_184800449.1">
    <property type="nucleotide sequence ID" value="NZ_JACIIZ010000005.1"/>
</dbReference>
<protein>
    <submittedName>
        <fullName evidence="2">Pimeloyl-ACP methyl ester carboxylesterase</fullName>
    </submittedName>
</protein>
<dbReference type="EMBL" id="JACIIZ010000005">
    <property type="protein sequence ID" value="MBB6251754.1"/>
    <property type="molecule type" value="Genomic_DNA"/>
</dbReference>
<accession>A0A7X0B065</accession>
<dbReference type="InterPro" id="IPR029058">
    <property type="entry name" value="AB_hydrolase_fold"/>
</dbReference>
<gene>
    <name evidence="2" type="ORF">FHS74_002305</name>
</gene>
<evidence type="ECO:0000313" key="3">
    <source>
        <dbReference type="Proteomes" id="UP000539175"/>
    </source>
</evidence>
<evidence type="ECO:0000259" key="1">
    <source>
        <dbReference type="Pfam" id="PF00561"/>
    </source>
</evidence>
<name>A0A7X0B065_9PROT</name>
<dbReference type="Proteomes" id="UP000539175">
    <property type="component" value="Unassembled WGS sequence"/>
</dbReference>
<organism evidence="2 3">
    <name type="scientific">Nitrospirillum iridis</name>
    <dbReference type="NCBI Taxonomy" id="765888"/>
    <lineage>
        <taxon>Bacteria</taxon>
        <taxon>Pseudomonadati</taxon>
        <taxon>Pseudomonadota</taxon>
        <taxon>Alphaproteobacteria</taxon>
        <taxon>Rhodospirillales</taxon>
        <taxon>Azospirillaceae</taxon>
        <taxon>Nitrospirillum</taxon>
    </lineage>
</organism>
<dbReference type="SUPFAM" id="SSF53474">
    <property type="entry name" value="alpha/beta-Hydrolases"/>
    <property type="match status" value="1"/>
</dbReference>
<dbReference type="InterPro" id="IPR000073">
    <property type="entry name" value="AB_hydrolase_1"/>
</dbReference>